<evidence type="ECO:0000256" key="2">
    <source>
        <dbReference type="ARBA" id="ARBA00023015"/>
    </source>
</evidence>
<name>A0A1X2GBZ3_9FUNG</name>
<dbReference type="CDD" id="cd00076">
    <property type="entry name" value="HFD_SF"/>
    <property type="match status" value="1"/>
</dbReference>
<dbReference type="InterPro" id="IPR009072">
    <property type="entry name" value="Histone-fold"/>
</dbReference>
<dbReference type="InterPro" id="IPR006565">
    <property type="entry name" value="BTP"/>
</dbReference>
<accession>A0A1X2GBZ3</accession>
<dbReference type="OrthoDB" id="436852at2759"/>
<comment type="subcellular location">
    <subcellularLocation>
        <location evidence="1">Nucleus</location>
    </subcellularLocation>
</comment>
<dbReference type="InterPro" id="IPR037818">
    <property type="entry name" value="TAF8"/>
</dbReference>
<dbReference type="Pfam" id="PF07524">
    <property type="entry name" value="Bromo_TP"/>
    <property type="match status" value="1"/>
</dbReference>
<keyword evidence="3" id="KW-0804">Transcription</keyword>
<dbReference type="STRING" id="101127.A0A1X2GBZ3"/>
<dbReference type="SMART" id="SM00576">
    <property type="entry name" value="BTP"/>
    <property type="match status" value="1"/>
</dbReference>
<evidence type="ECO:0000313" key="6">
    <source>
        <dbReference type="EMBL" id="ORX50220.1"/>
    </source>
</evidence>
<reference evidence="6 7" key="1">
    <citation type="submission" date="2016-07" db="EMBL/GenBank/DDBJ databases">
        <title>Pervasive Adenine N6-methylation of Active Genes in Fungi.</title>
        <authorList>
            <consortium name="DOE Joint Genome Institute"/>
            <person name="Mondo S.J."/>
            <person name="Dannebaum R.O."/>
            <person name="Kuo R.C."/>
            <person name="Labutti K."/>
            <person name="Haridas S."/>
            <person name="Kuo A."/>
            <person name="Salamov A."/>
            <person name="Ahrendt S.R."/>
            <person name="Lipzen A."/>
            <person name="Sullivan W."/>
            <person name="Andreopoulos W.B."/>
            <person name="Clum A."/>
            <person name="Lindquist E."/>
            <person name="Daum C."/>
            <person name="Ramamoorthy G.K."/>
            <person name="Gryganskyi A."/>
            <person name="Culley D."/>
            <person name="Magnuson J.K."/>
            <person name="James T.Y."/>
            <person name="O'Malley M.A."/>
            <person name="Stajich J.E."/>
            <person name="Spatafora J.W."/>
            <person name="Visel A."/>
            <person name="Grigoriev I.V."/>
        </authorList>
    </citation>
    <scope>NUCLEOTIDE SEQUENCE [LARGE SCALE GENOMIC DNA]</scope>
    <source>
        <strain evidence="6 7">NRRL 3301</strain>
    </source>
</reference>
<feature type="non-terminal residue" evidence="6">
    <location>
        <position position="1"/>
    </location>
</feature>
<dbReference type="EMBL" id="MCGT01000024">
    <property type="protein sequence ID" value="ORX50220.1"/>
    <property type="molecule type" value="Genomic_DNA"/>
</dbReference>
<dbReference type="AlphaFoldDB" id="A0A1X2GBZ3"/>
<comment type="caution">
    <text evidence="6">The sequence shown here is derived from an EMBL/GenBank/DDBJ whole genome shotgun (WGS) entry which is preliminary data.</text>
</comment>
<proteinExistence type="predicted"/>
<evidence type="ECO:0000313" key="7">
    <source>
        <dbReference type="Proteomes" id="UP000242146"/>
    </source>
</evidence>
<gene>
    <name evidence="6" type="ORF">DM01DRAFT_1264939</name>
</gene>
<evidence type="ECO:0000256" key="1">
    <source>
        <dbReference type="ARBA" id="ARBA00004123"/>
    </source>
</evidence>
<evidence type="ECO:0000256" key="3">
    <source>
        <dbReference type="ARBA" id="ARBA00023163"/>
    </source>
</evidence>
<dbReference type="GO" id="GO:0005669">
    <property type="term" value="C:transcription factor TFIID complex"/>
    <property type="evidence" value="ECO:0007669"/>
    <property type="project" value="InterPro"/>
</dbReference>
<keyword evidence="7" id="KW-1185">Reference proteome</keyword>
<evidence type="ECO:0000256" key="4">
    <source>
        <dbReference type="ARBA" id="ARBA00023242"/>
    </source>
</evidence>
<feature type="non-terminal residue" evidence="6">
    <location>
        <position position="86"/>
    </location>
</feature>
<feature type="domain" description="Bromodomain associated" evidence="5">
    <location>
        <begin position="1"/>
        <end position="77"/>
    </location>
</feature>
<protein>
    <recommendedName>
        <fullName evidence="5">Bromodomain associated domain-containing protein</fullName>
    </recommendedName>
</protein>
<keyword evidence="2" id="KW-0805">Transcription regulation</keyword>
<dbReference type="PANTHER" id="PTHR46338:SF1">
    <property type="entry name" value="TRANSCRIPTION INITIATION FACTOR TFIID SUBUNIT 8"/>
    <property type="match status" value="1"/>
</dbReference>
<evidence type="ECO:0000259" key="5">
    <source>
        <dbReference type="SMART" id="SM00576"/>
    </source>
</evidence>
<sequence>EDFCFALLRTSSLQILKAAGFEGVESGSANALTDVFGKYIQLLASTSSEYARLAGRSHANALDVVDGLNELSIDLKSLEDWLQVDG</sequence>
<dbReference type="PANTHER" id="PTHR46338">
    <property type="entry name" value="TRANSCRIPTION INITIATION FACTOR TFIID SUBUNIT 8"/>
    <property type="match status" value="1"/>
</dbReference>
<keyword evidence="4" id="KW-0539">Nucleus</keyword>
<organism evidence="6 7">
    <name type="scientific">Hesseltinella vesiculosa</name>
    <dbReference type="NCBI Taxonomy" id="101127"/>
    <lineage>
        <taxon>Eukaryota</taxon>
        <taxon>Fungi</taxon>
        <taxon>Fungi incertae sedis</taxon>
        <taxon>Mucoromycota</taxon>
        <taxon>Mucoromycotina</taxon>
        <taxon>Mucoromycetes</taxon>
        <taxon>Mucorales</taxon>
        <taxon>Cunninghamellaceae</taxon>
        <taxon>Hesseltinella</taxon>
    </lineage>
</organism>
<dbReference type="Gene3D" id="1.10.20.10">
    <property type="entry name" value="Histone, subunit A"/>
    <property type="match status" value="1"/>
</dbReference>
<dbReference type="GO" id="GO:0046982">
    <property type="term" value="F:protein heterodimerization activity"/>
    <property type="evidence" value="ECO:0007669"/>
    <property type="project" value="InterPro"/>
</dbReference>
<dbReference type="Proteomes" id="UP000242146">
    <property type="component" value="Unassembled WGS sequence"/>
</dbReference>